<reference evidence="1 2" key="1">
    <citation type="submission" date="2018-08" db="EMBL/GenBank/DDBJ databases">
        <title>Genome and evolution of the arbuscular mycorrhizal fungus Diversispora epigaea (formerly Glomus versiforme) and its bacterial endosymbionts.</title>
        <authorList>
            <person name="Sun X."/>
            <person name="Fei Z."/>
            <person name="Harrison M."/>
        </authorList>
    </citation>
    <scope>NUCLEOTIDE SEQUENCE [LARGE SCALE GENOMIC DNA]</scope>
    <source>
        <strain evidence="1 2">IT104</strain>
    </source>
</reference>
<gene>
    <name evidence="1" type="ORF">Glove_109g430</name>
</gene>
<comment type="caution">
    <text evidence="1">The sequence shown here is derived from an EMBL/GenBank/DDBJ whole genome shotgun (WGS) entry which is preliminary data.</text>
</comment>
<proteinExistence type="predicted"/>
<accession>A0A397J2P6</accession>
<name>A0A397J2P6_9GLOM</name>
<dbReference type="Proteomes" id="UP000266861">
    <property type="component" value="Unassembled WGS sequence"/>
</dbReference>
<protein>
    <submittedName>
        <fullName evidence="1">Uncharacterized protein</fullName>
    </submittedName>
</protein>
<sequence length="98" mass="11259">MAKKDVSKEEFPIYEFSQIGYRLNSSNHSMESWFPPKNDSILASFLIRNAFWSPSIKAFTSFSPEFILSLSGIIHIETFLIFFSWCTSNIQGLTLPNI</sequence>
<dbReference type="AlphaFoldDB" id="A0A397J2P6"/>
<evidence type="ECO:0000313" key="1">
    <source>
        <dbReference type="EMBL" id="RHZ82441.1"/>
    </source>
</evidence>
<organism evidence="1 2">
    <name type="scientific">Diversispora epigaea</name>
    <dbReference type="NCBI Taxonomy" id="1348612"/>
    <lineage>
        <taxon>Eukaryota</taxon>
        <taxon>Fungi</taxon>
        <taxon>Fungi incertae sedis</taxon>
        <taxon>Mucoromycota</taxon>
        <taxon>Glomeromycotina</taxon>
        <taxon>Glomeromycetes</taxon>
        <taxon>Diversisporales</taxon>
        <taxon>Diversisporaceae</taxon>
        <taxon>Diversispora</taxon>
    </lineage>
</organism>
<dbReference type="EMBL" id="PQFF01000102">
    <property type="protein sequence ID" value="RHZ82441.1"/>
    <property type="molecule type" value="Genomic_DNA"/>
</dbReference>
<keyword evidence="2" id="KW-1185">Reference proteome</keyword>
<evidence type="ECO:0000313" key="2">
    <source>
        <dbReference type="Proteomes" id="UP000266861"/>
    </source>
</evidence>